<dbReference type="PRINTS" id="PR01854">
    <property type="entry name" value="BR22PROTEIN"/>
</dbReference>
<dbReference type="OrthoDB" id="5377144at2759"/>
<feature type="region of interest" description="Disordered" evidence="1">
    <location>
        <begin position="119"/>
        <end position="197"/>
    </location>
</feature>
<feature type="compositionally biased region" description="Polar residues" evidence="1">
    <location>
        <begin position="1"/>
        <end position="10"/>
    </location>
</feature>
<dbReference type="InterPro" id="IPR013730">
    <property type="entry name" value="Fyv7/TAP26"/>
</dbReference>
<organism evidence="2 3">
    <name type="scientific">Eleutherodactylus coqui</name>
    <name type="common">Puerto Rican coqui</name>
    <dbReference type="NCBI Taxonomy" id="57060"/>
    <lineage>
        <taxon>Eukaryota</taxon>
        <taxon>Metazoa</taxon>
        <taxon>Chordata</taxon>
        <taxon>Craniata</taxon>
        <taxon>Vertebrata</taxon>
        <taxon>Euteleostomi</taxon>
        <taxon>Amphibia</taxon>
        <taxon>Batrachia</taxon>
        <taxon>Anura</taxon>
        <taxon>Neobatrachia</taxon>
        <taxon>Hyloidea</taxon>
        <taxon>Eleutherodactylidae</taxon>
        <taxon>Eleutherodactylinae</taxon>
        <taxon>Eleutherodactylus</taxon>
        <taxon>Eleutherodactylus</taxon>
    </lineage>
</organism>
<evidence type="ECO:0000313" key="2">
    <source>
        <dbReference type="EMBL" id="KAG9490450.1"/>
    </source>
</evidence>
<feature type="compositionally biased region" description="Acidic residues" evidence="1">
    <location>
        <begin position="139"/>
        <end position="148"/>
    </location>
</feature>
<dbReference type="EMBL" id="WNTK01000002">
    <property type="protein sequence ID" value="KAG9490450.1"/>
    <property type="molecule type" value="Genomic_DNA"/>
</dbReference>
<feature type="compositionally biased region" description="Basic and acidic residues" evidence="1">
    <location>
        <begin position="179"/>
        <end position="195"/>
    </location>
</feature>
<feature type="region of interest" description="Disordered" evidence="1">
    <location>
        <begin position="1"/>
        <end position="107"/>
    </location>
</feature>
<dbReference type="Proteomes" id="UP000770717">
    <property type="component" value="Unassembled WGS sequence"/>
</dbReference>
<feature type="compositionally biased region" description="Basic residues" evidence="1">
    <location>
        <begin position="152"/>
        <end position="161"/>
    </location>
</feature>
<dbReference type="PANTHER" id="PTHR15657:SF1">
    <property type="entry name" value="THYROID TRANSCRIPTION FACTOR 1-ASSOCIATED PROTEIN 26"/>
    <property type="match status" value="1"/>
</dbReference>
<evidence type="ECO:0000256" key="1">
    <source>
        <dbReference type="SAM" id="MobiDB-lite"/>
    </source>
</evidence>
<protein>
    <recommendedName>
        <fullName evidence="4">Thyroid transcription factor 1-associated protein 26</fullName>
    </recommendedName>
</protein>
<feature type="compositionally biased region" description="Basic and acidic residues" evidence="1">
    <location>
        <begin position="119"/>
        <end position="138"/>
    </location>
</feature>
<dbReference type="Pfam" id="PF08524">
    <property type="entry name" value="rRNA_processing"/>
    <property type="match status" value="1"/>
</dbReference>
<sequence length="234" mass="27153">MATTSGSVVSAQYRKGGRNVSGKSGAGSDGERRGGGRGPGRRAAFVGKGGGNVKRKWRPNQEQKKFEGSAKEGRGFALWRKNKVQSDYKKLQRKRRTNTKAVTYSDHYPEHLRHLYLAEEEKLNREEKERRSARKTPETVEEQTEEEVVVIPKKKFKKKTSNQKAKEEYEQVQLKRAKKREEAENNRRKREEALRLHKQRKMETFKVLCSKTKKGQPNFNVQMDYLLKKIQSKS</sequence>
<evidence type="ECO:0000313" key="3">
    <source>
        <dbReference type="Proteomes" id="UP000770717"/>
    </source>
</evidence>
<comment type="caution">
    <text evidence="2">The sequence shown here is derived from an EMBL/GenBank/DDBJ whole genome shotgun (WGS) entry which is preliminary data.</text>
</comment>
<name>A0A8J6FP33_ELECQ</name>
<evidence type="ECO:0008006" key="4">
    <source>
        <dbReference type="Google" id="ProtNLM"/>
    </source>
</evidence>
<keyword evidence="3" id="KW-1185">Reference proteome</keyword>
<feature type="compositionally biased region" description="Basic and acidic residues" evidence="1">
    <location>
        <begin position="59"/>
        <end position="74"/>
    </location>
</feature>
<dbReference type="PANTHER" id="PTHR15657">
    <property type="entry name" value="THYROID TRANSCRIPTION FACTOR 1-ASSOCIATED PROTEIN 26"/>
    <property type="match status" value="1"/>
</dbReference>
<reference evidence="2" key="1">
    <citation type="thesis" date="2020" institute="ProQuest LLC" country="789 East Eisenhower Parkway, Ann Arbor, MI, USA">
        <title>Comparative Genomics and Chromosome Evolution.</title>
        <authorList>
            <person name="Mudd A.B."/>
        </authorList>
    </citation>
    <scope>NUCLEOTIDE SEQUENCE</scope>
    <source>
        <strain evidence="2">HN-11 Male</strain>
        <tissue evidence="2">Kidney and liver</tissue>
    </source>
</reference>
<proteinExistence type="predicted"/>
<dbReference type="GO" id="GO:0005634">
    <property type="term" value="C:nucleus"/>
    <property type="evidence" value="ECO:0007669"/>
    <property type="project" value="TreeGrafter"/>
</dbReference>
<gene>
    <name evidence="2" type="ORF">GDO78_006018</name>
</gene>
<dbReference type="AlphaFoldDB" id="A0A8J6FP33"/>
<accession>A0A8J6FP33</accession>